<organism evidence="2 3">
    <name type="scientific">Elaphomyces granulatus</name>
    <dbReference type="NCBI Taxonomy" id="519963"/>
    <lineage>
        <taxon>Eukaryota</taxon>
        <taxon>Fungi</taxon>
        <taxon>Dikarya</taxon>
        <taxon>Ascomycota</taxon>
        <taxon>Pezizomycotina</taxon>
        <taxon>Eurotiomycetes</taxon>
        <taxon>Eurotiomycetidae</taxon>
        <taxon>Eurotiales</taxon>
        <taxon>Elaphomycetaceae</taxon>
        <taxon>Elaphomyces</taxon>
    </lineage>
</organism>
<protein>
    <submittedName>
        <fullName evidence="2">Uncharacterized protein</fullName>
    </submittedName>
</protein>
<comment type="caution">
    <text evidence="2">The sequence shown here is derived from an EMBL/GenBank/DDBJ whole genome shotgun (WGS) entry which is preliminary data.</text>
</comment>
<sequence length="188" mass="21648">APLPDHEDIQLLPNGENETLDSEEAPIDLTHQEEIDDDNNQMDIDKDPGVTEPTWESIYPTPDPTPEPSISYLSNTDICLPVRSEGVESGKSIFAMFPMEKVPDLPDIEPAIIDEIMQQQNDRLFDFRQNRVPQKWQTAFQTGKGHKPVLPPLPENYRDLKGHKYEKQFREAMDDHINEHVNVFKSWT</sequence>
<dbReference type="EMBL" id="NPHW01004748">
    <property type="protein sequence ID" value="OXV07548.1"/>
    <property type="molecule type" value="Genomic_DNA"/>
</dbReference>
<feature type="non-terminal residue" evidence="2">
    <location>
        <position position="1"/>
    </location>
</feature>
<accession>A0A232LU48</accession>
<dbReference type="AlphaFoldDB" id="A0A232LU48"/>
<feature type="non-terminal residue" evidence="2">
    <location>
        <position position="188"/>
    </location>
</feature>
<name>A0A232LU48_9EURO</name>
<gene>
    <name evidence="2" type="ORF">Egran_04687</name>
</gene>
<dbReference type="Proteomes" id="UP000243515">
    <property type="component" value="Unassembled WGS sequence"/>
</dbReference>
<keyword evidence="3" id="KW-1185">Reference proteome</keyword>
<evidence type="ECO:0000256" key="1">
    <source>
        <dbReference type="SAM" id="MobiDB-lite"/>
    </source>
</evidence>
<proteinExistence type="predicted"/>
<evidence type="ECO:0000313" key="2">
    <source>
        <dbReference type="EMBL" id="OXV07548.1"/>
    </source>
</evidence>
<evidence type="ECO:0000313" key="3">
    <source>
        <dbReference type="Proteomes" id="UP000243515"/>
    </source>
</evidence>
<feature type="region of interest" description="Disordered" evidence="1">
    <location>
        <begin position="1"/>
        <end position="69"/>
    </location>
</feature>
<reference evidence="2 3" key="1">
    <citation type="journal article" date="2015" name="Environ. Microbiol.">
        <title>Metagenome sequence of Elaphomyces granulatus from sporocarp tissue reveals Ascomycota ectomycorrhizal fingerprints of genome expansion and a Proteobacteria-rich microbiome.</title>
        <authorList>
            <person name="Quandt C.A."/>
            <person name="Kohler A."/>
            <person name="Hesse C.N."/>
            <person name="Sharpton T.J."/>
            <person name="Martin F."/>
            <person name="Spatafora J.W."/>
        </authorList>
    </citation>
    <scope>NUCLEOTIDE SEQUENCE [LARGE SCALE GENOMIC DNA]</scope>
    <source>
        <strain evidence="2 3">OSC145934</strain>
    </source>
</reference>